<protein>
    <recommendedName>
        <fullName evidence="4">Lipoprotein</fullName>
    </recommendedName>
</protein>
<evidence type="ECO:0008006" key="4">
    <source>
        <dbReference type="Google" id="ProtNLM"/>
    </source>
</evidence>
<evidence type="ECO:0000313" key="2">
    <source>
        <dbReference type="EMBL" id="MBL0737847.1"/>
    </source>
</evidence>
<keyword evidence="1" id="KW-0732">Signal</keyword>
<dbReference type="RefSeq" id="WP_202002549.1">
    <property type="nucleotide sequence ID" value="NZ_JAERSF010000002.1"/>
</dbReference>
<feature type="signal peptide" evidence="1">
    <location>
        <begin position="1"/>
        <end position="18"/>
    </location>
</feature>
<sequence>MKSIFCLLSFLILAFFFANCQKERQNVDFKVPRNEEVNAIIKALINCDSLPISRYLEEERKISFCEDLEKLKIEHIEKGKIPKRAEENSELIEFLIGFPDIPQEKFFFSKSDSLYIEFQSKNFNAFKLLQNDFNEVAVRSAKNIRNDSKKIKYFSYYQATIPIISADGKKAYVKYTFNCSGLCGSGYQVFLEKMKGKWIVVKYHQEWVS</sequence>
<accession>A0ABS1KF52</accession>
<evidence type="ECO:0000256" key="1">
    <source>
        <dbReference type="SAM" id="SignalP"/>
    </source>
</evidence>
<feature type="chain" id="PRO_5046777136" description="Lipoprotein" evidence="1">
    <location>
        <begin position="19"/>
        <end position="209"/>
    </location>
</feature>
<dbReference type="Proteomes" id="UP000603728">
    <property type="component" value="Unassembled WGS sequence"/>
</dbReference>
<name>A0ABS1KF52_9FLAO</name>
<keyword evidence="3" id="KW-1185">Reference proteome</keyword>
<comment type="caution">
    <text evidence="2">The sequence shown here is derived from an EMBL/GenBank/DDBJ whole genome shotgun (WGS) entry which is preliminary data.</text>
</comment>
<evidence type="ECO:0000313" key="3">
    <source>
        <dbReference type="Proteomes" id="UP000603728"/>
    </source>
</evidence>
<reference evidence="2 3" key="1">
    <citation type="submission" date="2021-01" db="EMBL/GenBank/DDBJ databases">
        <title>Genome seq and assembly of Flavobacterium sp. GN10.</title>
        <authorList>
            <person name="Chhetri G."/>
        </authorList>
    </citation>
    <scope>NUCLEOTIDE SEQUENCE [LARGE SCALE GENOMIC DNA]</scope>
    <source>
        <strain evidence="2 3">GN10</strain>
    </source>
</reference>
<dbReference type="EMBL" id="JAERSF010000002">
    <property type="protein sequence ID" value="MBL0737847.1"/>
    <property type="molecule type" value="Genomic_DNA"/>
</dbReference>
<gene>
    <name evidence="2" type="ORF">JI750_13160</name>
</gene>
<proteinExistence type="predicted"/>
<organism evidence="2 3">
    <name type="scientific">Flavobacterium tagetis</name>
    <dbReference type="NCBI Taxonomy" id="2801336"/>
    <lineage>
        <taxon>Bacteria</taxon>
        <taxon>Pseudomonadati</taxon>
        <taxon>Bacteroidota</taxon>
        <taxon>Flavobacteriia</taxon>
        <taxon>Flavobacteriales</taxon>
        <taxon>Flavobacteriaceae</taxon>
        <taxon>Flavobacterium</taxon>
    </lineage>
</organism>